<dbReference type="AlphaFoldDB" id="A0A348WHA1"/>
<protein>
    <submittedName>
        <fullName evidence="1">Uncharacterized protein</fullName>
    </submittedName>
</protein>
<sequence length="87" mass="9065">MKRLDVMAAVLSAGLGIGLAGGALAFGGSGAKQVTAPPPDYLGQWYISGGCSYSRAQAPGYPVHWVLILNPHHLGQGPAPKYCPYRL</sequence>
<reference evidence="1 2" key="1">
    <citation type="journal article" date="2018" name="Nat. Biotechnol.">
        <title>A standardized bacterial taxonomy based on genome phylogeny substantially revises the tree of life.</title>
        <authorList>
            <person name="Parks D.H."/>
            <person name="Chuvochina M."/>
            <person name="Waite D.W."/>
            <person name="Rinke C."/>
            <person name="Skarshewski A."/>
            <person name="Chaumeil P.A."/>
            <person name="Hugenholtz P."/>
        </authorList>
    </citation>
    <scope>NUCLEOTIDE SEQUENCE [LARGE SCALE GENOMIC DNA]</scope>
    <source>
        <strain evidence="1">UBA9169</strain>
    </source>
</reference>
<organism evidence="1 2">
    <name type="scientific">Roseovarius nubinhibens</name>
    <dbReference type="NCBI Taxonomy" id="314263"/>
    <lineage>
        <taxon>Bacteria</taxon>
        <taxon>Pseudomonadati</taxon>
        <taxon>Pseudomonadota</taxon>
        <taxon>Alphaproteobacteria</taxon>
        <taxon>Rhodobacterales</taxon>
        <taxon>Roseobacteraceae</taxon>
        <taxon>Roseovarius</taxon>
    </lineage>
</organism>
<dbReference type="RefSeq" id="WP_009813758.1">
    <property type="nucleotide sequence ID" value="NZ_CAXAXR010000030.1"/>
</dbReference>
<name>A0A348WHA1_9RHOB</name>
<accession>A0A348WHA1</accession>
<gene>
    <name evidence="1" type="ORF">DCS45_18845</name>
</gene>
<dbReference type="Proteomes" id="UP000264719">
    <property type="component" value="Unassembled WGS sequence"/>
</dbReference>
<evidence type="ECO:0000313" key="1">
    <source>
        <dbReference type="EMBL" id="HAR53913.1"/>
    </source>
</evidence>
<dbReference type="EMBL" id="DMVW01000180">
    <property type="protein sequence ID" value="HAR53913.1"/>
    <property type="molecule type" value="Genomic_DNA"/>
</dbReference>
<proteinExistence type="predicted"/>
<comment type="caution">
    <text evidence="1">The sequence shown here is derived from an EMBL/GenBank/DDBJ whole genome shotgun (WGS) entry which is preliminary data.</text>
</comment>
<evidence type="ECO:0000313" key="2">
    <source>
        <dbReference type="Proteomes" id="UP000264719"/>
    </source>
</evidence>